<name>A0A2A6BMR7_PRIPA</name>
<dbReference type="InterPro" id="IPR007855">
    <property type="entry name" value="RDRP"/>
</dbReference>
<evidence type="ECO:0000259" key="1">
    <source>
        <dbReference type="Pfam" id="PF24642"/>
    </source>
</evidence>
<dbReference type="EnsemblMetazoa" id="PPA35706.1">
    <property type="protein sequence ID" value="PPA35706.1"/>
    <property type="gene ID" value="WBGene00274075"/>
</dbReference>
<evidence type="ECO:0000259" key="3">
    <source>
        <dbReference type="Pfam" id="PF26253"/>
    </source>
</evidence>
<dbReference type="InterPro" id="IPR056053">
    <property type="entry name" value="DUF7636"/>
</dbReference>
<dbReference type="Pfam" id="PF24934">
    <property type="entry name" value="DUF7752"/>
    <property type="match status" value="1"/>
</dbReference>
<reference evidence="5" key="1">
    <citation type="journal article" date="2008" name="Nat. Genet.">
        <title>The Pristionchus pacificus genome provides a unique perspective on nematode lifestyle and parasitism.</title>
        <authorList>
            <person name="Dieterich C."/>
            <person name="Clifton S.W."/>
            <person name="Schuster L.N."/>
            <person name="Chinwalla A."/>
            <person name="Delehaunty K."/>
            <person name="Dinkelacker I."/>
            <person name="Fulton L."/>
            <person name="Fulton R."/>
            <person name="Godfrey J."/>
            <person name="Minx P."/>
            <person name="Mitreva M."/>
            <person name="Roeseler W."/>
            <person name="Tian H."/>
            <person name="Witte H."/>
            <person name="Yang S.P."/>
            <person name="Wilson R.K."/>
            <person name="Sommer R.J."/>
        </authorList>
    </citation>
    <scope>NUCLEOTIDE SEQUENCE [LARGE SCALE GENOMIC DNA]</scope>
    <source>
        <strain evidence="5">PS312</strain>
    </source>
</reference>
<gene>
    <name evidence="4" type="primary">WBGene00274075</name>
</gene>
<evidence type="ECO:0000259" key="2">
    <source>
        <dbReference type="Pfam" id="PF24934"/>
    </source>
</evidence>
<accession>A0A2A6BMR7</accession>
<dbReference type="Pfam" id="PF24642">
    <property type="entry name" value="DUF7636"/>
    <property type="match status" value="1"/>
</dbReference>
<sequence>MKNTMERSSLLIEYVYYIHYNEIFKKILKNKSLQAIERKVKRIIEMTREKFFESFIDREEQLGDGENKSRDVRRNKSNAEMMEEMMKKASAAYNVAYEAANTSVKRGEQCAILLSFPWIVYEILLDIKMRPNNISHGDVKIMKQSNIPQKISEFIDGYSEDPSNSERYANFMRRFSKDDSIVSQWMNKNAGLSKASFLLIEWANRVGGIGRGFSEENLIYLFVLFGLGLMRTRGRRIIQSPRNKGEHLLLFLDYISSEEFRNRSSLSFKEVGGGVLMRGEWRKISEPALSCFLSLVTTLRLPIDKESAVTAALRECEPRVMLLPADVADDEDELDEVRDALKRVSGCEDIRLRCIGNGRVVQVSAIGTSEQLRVLTSFIYPPSPSREESTLKGKVESLPAFTHSRLMKAAKESSSLL</sequence>
<evidence type="ECO:0000313" key="4">
    <source>
        <dbReference type="EnsemblMetazoa" id="PPA35706.1"/>
    </source>
</evidence>
<evidence type="ECO:0000313" key="5">
    <source>
        <dbReference type="Proteomes" id="UP000005239"/>
    </source>
</evidence>
<dbReference type="InterPro" id="IPR058752">
    <property type="entry name" value="RDRP_C_head"/>
</dbReference>
<reference evidence="4" key="2">
    <citation type="submission" date="2022-06" db="UniProtKB">
        <authorList>
            <consortium name="EnsemblMetazoa"/>
        </authorList>
    </citation>
    <scope>IDENTIFICATION</scope>
    <source>
        <strain evidence="4">PS312</strain>
    </source>
</reference>
<dbReference type="AlphaFoldDB" id="A0A2A6BMR7"/>
<organism evidence="4 5">
    <name type="scientific">Pristionchus pacificus</name>
    <name type="common">Parasitic nematode worm</name>
    <dbReference type="NCBI Taxonomy" id="54126"/>
    <lineage>
        <taxon>Eukaryota</taxon>
        <taxon>Metazoa</taxon>
        <taxon>Ecdysozoa</taxon>
        <taxon>Nematoda</taxon>
        <taxon>Chromadorea</taxon>
        <taxon>Rhabditida</taxon>
        <taxon>Rhabditina</taxon>
        <taxon>Diplogasteromorpha</taxon>
        <taxon>Diplogasteroidea</taxon>
        <taxon>Neodiplogasteridae</taxon>
        <taxon>Pristionchus</taxon>
    </lineage>
</organism>
<dbReference type="Proteomes" id="UP000005239">
    <property type="component" value="Unassembled WGS sequence"/>
</dbReference>
<dbReference type="GO" id="GO:0003968">
    <property type="term" value="F:RNA-directed RNA polymerase activity"/>
    <property type="evidence" value="ECO:0007669"/>
    <property type="project" value="InterPro"/>
</dbReference>
<keyword evidence="5" id="KW-1185">Reference proteome</keyword>
<feature type="domain" description="DUF7636" evidence="1">
    <location>
        <begin position="313"/>
        <end position="409"/>
    </location>
</feature>
<proteinExistence type="predicted"/>
<feature type="domain" description="RDRP C-terminal head" evidence="3">
    <location>
        <begin position="27"/>
        <end position="132"/>
    </location>
</feature>
<dbReference type="Pfam" id="PF26253">
    <property type="entry name" value="RdRP_head"/>
    <property type="match status" value="1"/>
</dbReference>
<feature type="domain" description="DUF7752" evidence="2">
    <location>
        <begin position="186"/>
        <end position="268"/>
    </location>
</feature>
<accession>A0A8R1YUG1</accession>
<protein>
    <submittedName>
        <fullName evidence="4">RNA-directed RNA polymerase</fullName>
    </submittedName>
</protein>
<dbReference type="InterPro" id="IPR056654">
    <property type="entry name" value="DUF7752"/>
</dbReference>
<dbReference type="PANTHER" id="PTHR23079:SF57">
    <property type="entry name" value="RNA-DIRECTED RNA POLYMERASE"/>
    <property type="match status" value="1"/>
</dbReference>
<dbReference type="PANTHER" id="PTHR23079">
    <property type="entry name" value="RNA-DEPENDENT RNA POLYMERASE"/>
    <property type="match status" value="1"/>
</dbReference>